<evidence type="ECO:0000256" key="5">
    <source>
        <dbReference type="ARBA" id="ARBA00022725"/>
    </source>
</evidence>
<dbReference type="InterPro" id="IPR000276">
    <property type="entry name" value="GPCR_Rhodpsn"/>
</dbReference>
<feature type="transmembrane region" description="Helical" evidence="13">
    <location>
        <begin position="25"/>
        <end position="48"/>
    </location>
</feature>
<comment type="subcellular location">
    <subcellularLocation>
        <location evidence="1">Cell membrane</location>
        <topology evidence="1">Multi-pass membrane protein</topology>
    </subcellularLocation>
</comment>
<evidence type="ECO:0000256" key="12">
    <source>
        <dbReference type="ARBA" id="ARBA00023224"/>
    </source>
</evidence>
<feature type="transmembrane region" description="Helical" evidence="13">
    <location>
        <begin position="98"/>
        <end position="120"/>
    </location>
</feature>
<organism evidence="15 16">
    <name type="scientific">Staurois parvus</name>
    <dbReference type="NCBI Taxonomy" id="386267"/>
    <lineage>
        <taxon>Eukaryota</taxon>
        <taxon>Metazoa</taxon>
        <taxon>Chordata</taxon>
        <taxon>Craniata</taxon>
        <taxon>Vertebrata</taxon>
        <taxon>Euteleostomi</taxon>
        <taxon>Amphibia</taxon>
        <taxon>Batrachia</taxon>
        <taxon>Anura</taxon>
        <taxon>Neobatrachia</taxon>
        <taxon>Ranoidea</taxon>
        <taxon>Ranidae</taxon>
        <taxon>Staurois</taxon>
    </lineage>
</organism>
<proteinExistence type="predicted"/>
<keyword evidence="8 13" id="KW-0472">Membrane</keyword>
<reference evidence="15" key="1">
    <citation type="submission" date="2023-05" db="EMBL/GenBank/DDBJ databases">
        <authorList>
            <person name="Stuckert A."/>
        </authorList>
    </citation>
    <scope>NUCLEOTIDE SEQUENCE</scope>
</reference>
<evidence type="ECO:0000256" key="1">
    <source>
        <dbReference type="ARBA" id="ARBA00004651"/>
    </source>
</evidence>
<evidence type="ECO:0000256" key="4">
    <source>
        <dbReference type="ARBA" id="ARBA00022692"/>
    </source>
</evidence>
<keyword evidence="3" id="KW-0716">Sensory transduction</keyword>
<feature type="transmembrane region" description="Helical" evidence="13">
    <location>
        <begin position="201"/>
        <end position="225"/>
    </location>
</feature>
<evidence type="ECO:0000313" key="16">
    <source>
        <dbReference type="Proteomes" id="UP001162483"/>
    </source>
</evidence>
<keyword evidence="11" id="KW-0325">Glycoprotein</keyword>
<keyword evidence="7" id="KW-0297">G-protein coupled receptor</keyword>
<feature type="domain" description="G-protein coupled receptors family 1 profile" evidence="14">
    <location>
        <begin position="41"/>
        <end position="287"/>
    </location>
</feature>
<dbReference type="PROSITE" id="PS50262">
    <property type="entry name" value="G_PROTEIN_RECEP_F1_2"/>
    <property type="match status" value="1"/>
</dbReference>
<protein>
    <recommendedName>
        <fullName evidence="14">G-protein coupled receptors family 1 profile domain-containing protein</fullName>
    </recommendedName>
</protein>
<keyword evidence="12" id="KW-0807">Transducer</keyword>
<dbReference type="CDD" id="cd13954">
    <property type="entry name" value="7tmA_OR"/>
    <property type="match status" value="1"/>
</dbReference>
<accession>A0ABN9GQN5</accession>
<dbReference type="InterPro" id="IPR017452">
    <property type="entry name" value="GPCR_Rhodpsn_7TM"/>
</dbReference>
<feature type="transmembrane region" description="Helical" evidence="13">
    <location>
        <begin position="132"/>
        <end position="158"/>
    </location>
</feature>
<dbReference type="InterPro" id="IPR000725">
    <property type="entry name" value="Olfact_rcpt"/>
</dbReference>
<dbReference type="Pfam" id="PF13853">
    <property type="entry name" value="7tm_4"/>
    <property type="match status" value="1"/>
</dbReference>
<comment type="caution">
    <text evidence="15">The sequence shown here is derived from an EMBL/GenBank/DDBJ whole genome shotgun (WGS) entry which is preliminary data.</text>
</comment>
<feature type="transmembrane region" description="Helical" evidence="13">
    <location>
        <begin position="272"/>
        <end position="289"/>
    </location>
</feature>
<dbReference type="Gene3D" id="1.20.1070.10">
    <property type="entry name" value="Rhodopsin 7-helix transmembrane proteins"/>
    <property type="match status" value="1"/>
</dbReference>
<keyword evidence="2" id="KW-1003">Cell membrane</keyword>
<keyword evidence="6 13" id="KW-1133">Transmembrane helix</keyword>
<gene>
    <name evidence="15" type="ORF">SPARVUS_LOCUS14508395</name>
</gene>
<dbReference type="PRINTS" id="PR00237">
    <property type="entry name" value="GPCRRHODOPSN"/>
</dbReference>
<dbReference type="PANTHER" id="PTHR24242:SF403">
    <property type="entry name" value="OLFACTORY RECEPTOR 5V1-LIKE"/>
    <property type="match status" value="1"/>
</dbReference>
<keyword evidence="16" id="KW-1185">Reference proteome</keyword>
<keyword evidence="4 13" id="KW-0812">Transmembrane</keyword>
<dbReference type="InterPro" id="IPR050939">
    <property type="entry name" value="Olfactory_GPCR1"/>
</dbReference>
<dbReference type="Proteomes" id="UP001162483">
    <property type="component" value="Unassembled WGS sequence"/>
</dbReference>
<dbReference type="EMBL" id="CATNWA010019083">
    <property type="protein sequence ID" value="CAI9611177.1"/>
    <property type="molecule type" value="Genomic_DNA"/>
</dbReference>
<keyword evidence="5" id="KW-0552">Olfaction</keyword>
<dbReference type="PANTHER" id="PTHR24242">
    <property type="entry name" value="G-PROTEIN COUPLED RECEPTOR"/>
    <property type="match status" value="1"/>
</dbReference>
<name>A0ABN9GQN5_9NEOB</name>
<keyword evidence="10" id="KW-0675">Receptor</keyword>
<evidence type="ECO:0000256" key="13">
    <source>
        <dbReference type="SAM" id="Phobius"/>
    </source>
</evidence>
<dbReference type="SUPFAM" id="SSF81321">
    <property type="entry name" value="Family A G protein-coupled receptor-like"/>
    <property type="match status" value="1"/>
</dbReference>
<evidence type="ECO:0000256" key="9">
    <source>
        <dbReference type="ARBA" id="ARBA00023157"/>
    </source>
</evidence>
<evidence type="ECO:0000256" key="8">
    <source>
        <dbReference type="ARBA" id="ARBA00023136"/>
    </source>
</evidence>
<evidence type="ECO:0000313" key="15">
    <source>
        <dbReference type="EMBL" id="CAI9611177.1"/>
    </source>
</evidence>
<evidence type="ECO:0000259" key="14">
    <source>
        <dbReference type="PROSITE" id="PS50262"/>
    </source>
</evidence>
<feature type="transmembrane region" description="Helical" evidence="13">
    <location>
        <begin position="237"/>
        <end position="260"/>
    </location>
</feature>
<evidence type="ECO:0000256" key="7">
    <source>
        <dbReference type="ARBA" id="ARBA00023040"/>
    </source>
</evidence>
<evidence type="ECO:0000256" key="2">
    <source>
        <dbReference type="ARBA" id="ARBA00022475"/>
    </source>
</evidence>
<evidence type="ECO:0000256" key="6">
    <source>
        <dbReference type="ARBA" id="ARBA00022989"/>
    </source>
</evidence>
<evidence type="ECO:0000256" key="11">
    <source>
        <dbReference type="ARBA" id="ARBA00023180"/>
    </source>
</evidence>
<dbReference type="PRINTS" id="PR00245">
    <property type="entry name" value="OLFACTORYR"/>
</dbReference>
<keyword evidence="9" id="KW-1015">Disulfide bond</keyword>
<evidence type="ECO:0000256" key="10">
    <source>
        <dbReference type="ARBA" id="ARBA00023170"/>
    </source>
</evidence>
<sequence>MEQLNKTTVKEFILLAFSNFQKYQILLFIIILQMYIISIAGNSAVITLVKVGTSLHCPMYFFISVFAALEISFVSITIPKLLANLIAADRRISFMNCFAQLYAFNALGVTECYMLTVMAFDRDLAINHPLRYSAIINNMVCTALAIFAFTVSFIIALIPTIFTADLLYCGPNEINHFFCDLAPVQNLACSDPLVSNLATSIAAVFASLIPFILILGFYTHIIITIAKIKSVEGKNKAFSTCSSHLTVACLFYTSVIIVYIKPKGSHYDKFLALLYTVVIPLLNPFIYTLRNKDVKNTLKKLHIFKF</sequence>
<evidence type="ECO:0000256" key="3">
    <source>
        <dbReference type="ARBA" id="ARBA00022606"/>
    </source>
</evidence>
<feature type="transmembrane region" description="Helical" evidence="13">
    <location>
        <begin position="60"/>
        <end position="78"/>
    </location>
</feature>